<feature type="region of interest" description="Disordered" evidence="1">
    <location>
        <begin position="75"/>
        <end position="95"/>
    </location>
</feature>
<evidence type="ECO:0000259" key="2">
    <source>
        <dbReference type="PROSITE" id="PS51832"/>
    </source>
</evidence>
<proteinExistence type="predicted"/>
<organism evidence="3 4">
    <name type="scientific">Inmirania thermothiophila</name>
    <dbReference type="NCBI Taxonomy" id="1750597"/>
    <lineage>
        <taxon>Bacteria</taxon>
        <taxon>Pseudomonadati</taxon>
        <taxon>Pseudomonadota</taxon>
        <taxon>Gammaproteobacteria</taxon>
        <taxon>Chromatiales</taxon>
        <taxon>Ectothiorhodospiraceae</taxon>
        <taxon>Inmirania</taxon>
    </lineage>
</organism>
<dbReference type="PROSITE" id="PS51832">
    <property type="entry name" value="HD_GYP"/>
    <property type="match status" value="1"/>
</dbReference>
<name>A0A3N1Y8A0_9GAMM</name>
<dbReference type="SUPFAM" id="SSF109604">
    <property type="entry name" value="HD-domain/PDEase-like"/>
    <property type="match status" value="1"/>
</dbReference>
<evidence type="ECO:0000313" key="3">
    <source>
        <dbReference type="EMBL" id="ROR35015.1"/>
    </source>
</evidence>
<dbReference type="InterPro" id="IPR003607">
    <property type="entry name" value="HD/PDEase_dom"/>
</dbReference>
<evidence type="ECO:0000313" key="4">
    <source>
        <dbReference type="Proteomes" id="UP000276634"/>
    </source>
</evidence>
<dbReference type="OrthoDB" id="9802066at2"/>
<dbReference type="AlphaFoldDB" id="A0A3N1Y8A0"/>
<feature type="domain" description="HD-GYP" evidence="2">
    <location>
        <begin position="143"/>
        <end position="339"/>
    </location>
</feature>
<sequence>MKHWKVPVGELAPGMFVCELDRPWLDTPFLFQGFLIESEAQIEELARYCRHVYVDPLRSDRERILKGPAATRWRARLGSSGGDDLPRPTRRYEERTTVEEELPAARTSWSRAEEAVDAVFDEVAAGREVNVRLAREAVRGLAESVLRNPDALIWMTRLRRADRYTWGHAVSVSIYLMAFARHLGLPRAEIELVGLGGLLMDVGKVRLPRELLDKSGRLSEEEHRLVREHVLYSVEALRASPRTPPAVVEIAYTHHERSDGSGYPRGIEEPDIPLHGRMAAIADTFDAMTSVRPYAPAVSAYDALQDLYEWRGTLFHAGLVEQFIQAVGIYPPGTLVELSGGEVGVVLAQRRTRQLRPRVLVLLGPDKARLEAPTVLDLLQDPVDARGEPQRIRRALEPGAYGLDPGEYFL</sequence>
<dbReference type="Proteomes" id="UP000276634">
    <property type="component" value="Unassembled WGS sequence"/>
</dbReference>
<dbReference type="EMBL" id="RJVI01000001">
    <property type="protein sequence ID" value="ROR35015.1"/>
    <property type="molecule type" value="Genomic_DNA"/>
</dbReference>
<reference evidence="3 4" key="1">
    <citation type="submission" date="2018-11" db="EMBL/GenBank/DDBJ databases">
        <title>Genomic Encyclopedia of Type Strains, Phase IV (KMG-IV): sequencing the most valuable type-strain genomes for metagenomic binning, comparative biology and taxonomic classification.</title>
        <authorList>
            <person name="Goeker M."/>
        </authorList>
    </citation>
    <scope>NUCLEOTIDE SEQUENCE [LARGE SCALE GENOMIC DNA]</scope>
    <source>
        <strain evidence="3 4">DSM 100275</strain>
    </source>
</reference>
<dbReference type="Gene3D" id="1.10.3210.10">
    <property type="entry name" value="Hypothetical protein af1432"/>
    <property type="match status" value="1"/>
</dbReference>
<dbReference type="PANTHER" id="PTHR43155">
    <property type="entry name" value="CYCLIC DI-GMP PHOSPHODIESTERASE PA4108-RELATED"/>
    <property type="match status" value="1"/>
</dbReference>
<dbReference type="InterPro" id="IPR021812">
    <property type="entry name" value="DUF3391"/>
</dbReference>
<dbReference type="GO" id="GO:0008081">
    <property type="term" value="F:phosphoric diester hydrolase activity"/>
    <property type="evidence" value="ECO:0007669"/>
    <property type="project" value="UniProtKB-ARBA"/>
</dbReference>
<dbReference type="SMART" id="SM00471">
    <property type="entry name" value="HDc"/>
    <property type="match status" value="1"/>
</dbReference>
<gene>
    <name evidence="3" type="ORF">EDC57_0932</name>
</gene>
<dbReference type="InterPro" id="IPR037522">
    <property type="entry name" value="HD_GYP_dom"/>
</dbReference>
<dbReference type="Pfam" id="PF13487">
    <property type="entry name" value="HD_5"/>
    <property type="match status" value="1"/>
</dbReference>
<feature type="compositionally biased region" description="Basic and acidic residues" evidence="1">
    <location>
        <begin position="84"/>
        <end position="95"/>
    </location>
</feature>
<evidence type="ECO:0000256" key="1">
    <source>
        <dbReference type="SAM" id="MobiDB-lite"/>
    </source>
</evidence>
<dbReference type="PANTHER" id="PTHR43155:SF2">
    <property type="entry name" value="CYCLIC DI-GMP PHOSPHODIESTERASE PA4108"/>
    <property type="match status" value="1"/>
</dbReference>
<dbReference type="Pfam" id="PF11871">
    <property type="entry name" value="DUF3391"/>
    <property type="match status" value="1"/>
</dbReference>
<protein>
    <submittedName>
        <fullName evidence="3">HD-GYP domain-containing protein (C-di-GMP phosphodiesterase class II)</fullName>
    </submittedName>
</protein>
<accession>A0A3N1Y8A0</accession>
<keyword evidence="4" id="KW-1185">Reference proteome</keyword>
<dbReference type="RefSeq" id="WP_123400667.1">
    <property type="nucleotide sequence ID" value="NZ_RJVI01000001.1"/>
</dbReference>
<comment type="caution">
    <text evidence="3">The sequence shown here is derived from an EMBL/GenBank/DDBJ whole genome shotgun (WGS) entry which is preliminary data.</text>
</comment>
<dbReference type="CDD" id="cd00077">
    <property type="entry name" value="HDc"/>
    <property type="match status" value="1"/>
</dbReference>